<dbReference type="Pfam" id="PF13671">
    <property type="entry name" value="AAA_33"/>
    <property type="match status" value="1"/>
</dbReference>
<proteinExistence type="predicted"/>
<accession>A0AAC9LL11</accession>
<organism evidence="1 2">
    <name type="scientific">Lacinutrix venerupis</name>
    <dbReference type="NCBI Taxonomy" id="1486034"/>
    <lineage>
        <taxon>Bacteria</taxon>
        <taxon>Pseudomonadati</taxon>
        <taxon>Bacteroidota</taxon>
        <taxon>Flavobacteriia</taxon>
        <taxon>Flavobacteriales</taxon>
        <taxon>Flavobacteriaceae</taxon>
        <taxon>Lacinutrix</taxon>
    </lineage>
</organism>
<dbReference type="KEGG" id="lvn:BWR22_07045"/>
<gene>
    <name evidence="1" type="ORF">BWR22_07045</name>
</gene>
<dbReference type="SUPFAM" id="SSF52540">
    <property type="entry name" value="P-loop containing nucleoside triphosphate hydrolases"/>
    <property type="match status" value="1"/>
</dbReference>
<evidence type="ECO:0000313" key="2">
    <source>
        <dbReference type="Proteomes" id="UP000187506"/>
    </source>
</evidence>
<sequence length="162" mass="19177">MIHLIVGSTGSGKTTYSNNLREENQGVIFSIDKWNNILFMPDKTNKDGLEWMLERIDRSEKLIQHYILQLEHNGIDSILDLGFSKFSHREKFRLFALNNKINYKLHYLDISIDIRKKRVIKRNTEKGSTYEFEVRNEDFEFMETFFETPTASELENGVHIKL</sequence>
<dbReference type="Proteomes" id="UP000187506">
    <property type="component" value="Chromosome"/>
</dbReference>
<reference evidence="1 2" key="1">
    <citation type="submission" date="2017-01" db="EMBL/GenBank/DDBJ databases">
        <title>Complete genome of Lacinutrix venerupis DOK2-8 isolated from seawater in Dokdo.</title>
        <authorList>
            <person name="Chi W.-J."/>
            <person name="Kim J.H."/>
        </authorList>
    </citation>
    <scope>NUCLEOTIDE SEQUENCE [LARGE SCALE GENOMIC DNA]</scope>
    <source>
        <strain evidence="1 2">DOK2-8</strain>
    </source>
</reference>
<dbReference type="InterPro" id="IPR027417">
    <property type="entry name" value="P-loop_NTPase"/>
</dbReference>
<evidence type="ECO:0000313" key="1">
    <source>
        <dbReference type="EMBL" id="APY00074.1"/>
    </source>
</evidence>
<keyword evidence="2" id="KW-1185">Reference proteome</keyword>
<dbReference type="AlphaFoldDB" id="A0AAC9LL11"/>
<protein>
    <submittedName>
        <fullName evidence="1">Zeta toxin</fullName>
    </submittedName>
</protein>
<name>A0AAC9LL11_9FLAO</name>
<dbReference type="RefSeq" id="WP_076732951.1">
    <property type="nucleotide sequence ID" value="NZ_CP019352.1"/>
</dbReference>
<dbReference type="Gene3D" id="3.40.50.300">
    <property type="entry name" value="P-loop containing nucleotide triphosphate hydrolases"/>
    <property type="match status" value="1"/>
</dbReference>
<dbReference type="EMBL" id="CP019352">
    <property type="protein sequence ID" value="APY00074.1"/>
    <property type="molecule type" value="Genomic_DNA"/>
</dbReference>